<evidence type="ECO:0000313" key="3">
    <source>
        <dbReference type="Proteomes" id="UP001311915"/>
    </source>
</evidence>
<name>A0AAV9LNR1_9SOLN</name>
<feature type="compositionally biased region" description="Basic and acidic residues" evidence="1">
    <location>
        <begin position="13"/>
        <end position="22"/>
    </location>
</feature>
<sequence length="62" mass="7246">MKKKKKLHCGRSSCKEKEKKLRERDSKAAQIAMVSIKRRIDFSDGLQVERDLISIIYAPNRL</sequence>
<protein>
    <submittedName>
        <fullName evidence="2">Uncharacterized protein</fullName>
    </submittedName>
</protein>
<feature type="region of interest" description="Disordered" evidence="1">
    <location>
        <begin position="1"/>
        <end position="22"/>
    </location>
</feature>
<keyword evidence="3" id="KW-1185">Reference proteome</keyword>
<dbReference type="EMBL" id="JAWPEI010000005">
    <property type="protein sequence ID" value="KAK4727366.1"/>
    <property type="molecule type" value="Genomic_DNA"/>
</dbReference>
<proteinExistence type="predicted"/>
<accession>A0AAV9LNR1</accession>
<gene>
    <name evidence="2" type="ORF">R3W88_032283</name>
</gene>
<reference evidence="2 3" key="1">
    <citation type="submission" date="2023-10" db="EMBL/GenBank/DDBJ databases">
        <title>Genome-Wide Identification Analysis in wild type Solanum Pinnatisectum Reveals Some Genes Defensing Phytophthora Infestans.</title>
        <authorList>
            <person name="Sun C."/>
        </authorList>
    </citation>
    <scope>NUCLEOTIDE SEQUENCE [LARGE SCALE GENOMIC DNA]</scope>
    <source>
        <strain evidence="2">LQN</strain>
        <tissue evidence="2">Leaf</tissue>
    </source>
</reference>
<evidence type="ECO:0000313" key="2">
    <source>
        <dbReference type="EMBL" id="KAK4727366.1"/>
    </source>
</evidence>
<evidence type="ECO:0000256" key="1">
    <source>
        <dbReference type="SAM" id="MobiDB-lite"/>
    </source>
</evidence>
<comment type="caution">
    <text evidence="2">The sequence shown here is derived from an EMBL/GenBank/DDBJ whole genome shotgun (WGS) entry which is preliminary data.</text>
</comment>
<organism evidence="2 3">
    <name type="scientific">Solanum pinnatisectum</name>
    <name type="common">tansyleaf nightshade</name>
    <dbReference type="NCBI Taxonomy" id="50273"/>
    <lineage>
        <taxon>Eukaryota</taxon>
        <taxon>Viridiplantae</taxon>
        <taxon>Streptophyta</taxon>
        <taxon>Embryophyta</taxon>
        <taxon>Tracheophyta</taxon>
        <taxon>Spermatophyta</taxon>
        <taxon>Magnoliopsida</taxon>
        <taxon>eudicotyledons</taxon>
        <taxon>Gunneridae</taxon>
        <taxon>Pentapetalae</taxon>
        <taxon>asterids</taxon>
        <taxon>lamiids</taxon>
        <taxon>Solanales</taxon>
        <taxon>Solanaceae</taxon>
        <taxon>Solanoideae</taxon>
        <taxon>Solaneae</taxon>
        <taxon>Solanum</taxon>
    </lineage>
</organism>
<dbReference type="Proteomes" id="UP001311915">
    <property type="component" value="Unassembled WGS sequence"/>
</dbReference>
<dbReference type="AlphaFoldDB" id="A0AAV9LNR1"/>